<name>A0A5C6RXA6_9FLAO</name>
<evidence type="ECO:0000313" key="2">
    <source>
        <dbReference type="Proteomes" id="UP000321721"/>
    </source>
</evidence>
<gene>
    <name evidence="1" type="ORF">FRY74_01805</name>
</gene>
<evidence type="ECO:0000313" key="1">
    <source>
        <dbReference type="EMBL" id="TXB66941.1"/>
    </source>
</evidence>
<accession>A0A5C6RXA6</accession>
<proteinExistence type="predicted"/>
<protein>
    <submittedName>
        <fullName evidence="1">Uncharacterized protein</fullName>
    </submittedName>
</protein>
<dbReference type="EMBL" id="VOOS01000001">
    <property type="protein sequence ID" value="TXB66941.1"/>
    <property type="molecule type" value="Genomic_DNA"/>
</dbReference>
<dbReference type="AlphaFoldDB" id="A0A5C6RXA6"/>
<organism evidence="1 2">
    <name type="scientific">Vicingus serpentipes</name>
    <dbReference type="NCBI Taxonomy" id="1926625"/>
    <lineage>
        <taxon>Bacteria</taxon>
        <taxon>Pseudomonadati</taxon>
        <taxon>Bacteroidota</taxon>
        <taxon>Flavobacteriia</taxon>
        <taxon>Flavobacteriales</taxon>
        <taxon>Vicingaceae</taxon>
        <taxon>Vicingus</taxon>
    </lineage>
</organism>
<reference evidence="1 2" key="1">
    <citation type="submission" date="2019-08" db="EMBL/GenBank/DDBJ databases">
        <title>Genome of Vicingus serpentipes NCIMB 15042.</title>
        <authorList>
            <person name="Bowman J.P."/>
        </authorList>
    </citation>
    <scope>NUCLEOTIDE SEQUENCE [LARGE SCALE GENOMIC DNA]</scope>
    <source>
        <strain evidence="1 2">NCIMB 15042</strain>
    </source>
</reference>
<dbReference type="PROSITE" id="PS51257">
    <property type="entry name" value="PROKAR_LIPOPROTEIN"/>
    <property type="match status" value="1"/>
</dbReference>
<sequence>MKYVIPLILILIVSSCRQNTTEQKVQLNDLLMEVQQFKDSISAIDTTSIFESSRTIKQNLKFLHNNIDTIDVNTASIIAEVYKERGKVFFVEEHYHDFLNELSISQQQLEKLKIDLENGLLTKENFNTFYKEEARIFVNLNQKIRLAFAEADSANVFIQEQSYKIDSVKTFIDEKSKID</sequence>
<comment type="caution">
    <text evidence="1">The sequence shown here is derived from an EMBL/GenBank/DDBJ whole genome shotgun (WGS) entry which is preliminary data.</text>
</comment>
<keyword evidence="2" id="KW-1185">Reference proteome</keyword>
<dbReference type="Proteomes" id="UP000321721">
    <property type="component" value="Unassembled WGS sequence"/>
</dbReference>
<dbReference type="RefSeq" id="WP_147098028.1">
    <property type="nucleotide sequence ID" value="NZ_VOOS01000001.1"/>
</dbReference>